<organism evidence="6 7">
    <name type="scientific">Phodopus roborovskii</name>
    <name type="common">Roborovski's desert hamster</name>
    <name type="synonym">Cricetulus roborovskii</name>
    <dbReference type="NCBI Taxonomy" id="109678"/>
    <lineage>
        <taxon>Eukaryota</taxon>
        <taxon>Metazoa</taxon>
        <taxon>Chordata</taxon>
        <taxon>Craniata</taxon>
        <taxon>Vertebrata</taxon>
        <taxon>Euteleostomi</taxon>
        <taxon>Mammalia</taxon>
        <taxon>Eutheria</taxon>
        <taxon>Euarchontoglires</taxon>
        <taxon>Glires</taxon>
        <taxon>Rodentia</taxon>
        <taxon>Myomorpha</taxon>
        <taxon>Muroidea</taxon>
        <taxon>Cricetidae</taxon>
        <taxon>Cricetinae</taxon>
        <taxon>Phodopus</taxon>
    </lineage>
</organism>
<dbReference type="EMBL" id="CALSGD010001444">
    <property type="protein sequence ID" value="CAH6791829.1"/>
    <property type="molecule type" value="Genomic_DNA"/>
</dbReference>
<gene>
    <name evidence="6" type="primary">Utp14b</name>
    <name evidence="6" type="ORF">PHOROB_LOCUS8896</name>
</gene>
<dbReference type="GO" id="GO:0032040">
    <property type="term" value="C:small-subunit processome"/>
    <property type="evidence" value="ECO:0007669"/>
    <property type="project" value="InterPro"/>
</dbReference>
<feature type="region of interest" description="Disordered" evidence="5">
    <location>
        <begin position="419"/>
        <end position="445"/>
    </location>
</feature>
<feature type="region of interest" description="Disordered" evidence="5">
    <location>
        <begin position="505"/>
        <end position="542"/>
    </location>
</feature>
<dbReference type="AlphaFoldDB" id="A0AAU9ZGN5"/>
<dbReference type="Pfam" id="PF04615">
    <property type="entry name" value="Utp14"/>
    <property type="match status" value="1"/>
</dbReference>
<reference evidence="6" key="1">
    <citation type="submission" date="2022-06" db="EMBL/GenBank/DDBJ databases">
        <authorList>
            <person name="Andreotti S."/>
            <person name="Wyler E."/>
        </authorList>
    </citation>
    <scope>NUCLEOTIDE SEQUENCE</scope>
</reference>
<accession>A0AAU9ZGN5</accession>
<comment type="subcellular location">
    <subcellularLocation>
        <location evidence="1">Nucleus</location>
        <location evidence="1">Nucleolus</location>
    </subcellularLocation>
</comment>
<evidence type="ECO:0000256" key="2">
    <source>
        <dbReference type="ARBA" id="ARBA00007774"/>
    </source>
</evidence>
<comment type="similarity">
    <text evidence="2">Belongs to the UTP14 family.</text>
</comment>
<dbReference type="GO" id="GO:0006364">
    <property type="term" value="P:rRNA processing"/>
    <property type="evidence" value="ECO:0007669"/>
    <property type="project" value="InterPro"/>
</dbReference>
<keyword evidence="7" id="KW-1185">Reference proteome</keyword>
<dbReference type="PANTHER" id="PTHR14150:SF20">
    <property type="entry name" value="U3 SMALL NUCLEOLAR RNA-ASSOCIATED PROTEIN 14 HOMOLOG B"/>
    <property type="match status" value="1"/>
</dbReference>
<protein>
    <submittedName>
        <fullName evidence="6">Utp14b protein</fullName>
    </submittedName>
</protein>
<keyword evidence="4" id="KW-0539">Nucleus</keyword>
<evidence type="ECO:0000313" key="7">
    <source>
        <dbReference type="Proteomes" id="UP001152836"/>
    </source>
</evidence>
<evidence type="ECO:0000256" key="1">
    <source>
        <dbReference type="ARBA" id="ARBA00004604"/>
    </source>
</evidence>
<name>A0AAU9ZGN5_PHORO</name>
<keyword evidence="3" id="KW-0597">Phosphoprotein</keyword>
<sequence length="758" mass="85902">MNVTGNVVGLLALSQQEELVDLPNHYPLTTSEDEGDSDGERKCQKLLEAVNSLGGRNNWKLAERSEASLMVSEFNVTSEGSGEKLVLSDLLETATTSSLATVKKQLLRVKSKTLETPLDKKETDQFLREAAFSKTSQMLSKWDPIVLKNRQAEQLVFPMEKELPAVAPLEHVFTGWKTRTPLEQEVFNVLHKNKQPVTNPLLTPVEKASLKAMSLEEAKIHRAELQRTRALQSYYEARARREKKIKSKKYHKFIKKGKAKKALKEFEHLLKDCPSAALQELEKMEEARVKERMSLKHQGSGKWAKSKAIRAKYDLEARKAMQEHLEKNRELTQKLQVVSESEEEEECTTGGVIPVSDGVNDLQMNAPVLNPWMLMSCNCDAQSDEIKTNPEQLPELVANGSSQSGGAERPVAEELLLKERSFQERVEPNSAKPMGGQETEDSIGQEVSEPRVLFQKLHKENHQSEQQKGSSVATVLQIQREELAPEESLVFQRIERAHVLEEQEELGKERHYQKGGLPSPTLKGEWKERNLHSIPDSSRRKKKEQMIDLQKLLTAKSPVKSLAVPTVEELEDEGETDHKQVIKEAFAGDDVIREFLKEKREAIEANKPKDLDLTLPGWGEWVGIGMKPSARKRRRFLVKAPESSPRQDKNLPNVIINENRNIHAAAHQVQAIPYPFTHHQQFERTIQNPIGYTWNTQRAFQKLTLPKVSTKLGHIIKPLKAENVGYCSSSGSDLSVLQSSRKHLSRKQLKQLKKSSEH</sequence>
<proteinExistence type="inferred from homology"/>
<comment type="caution">
    <text evidence="6">The sequence shown here is derived from an EMBL/GenBank/DDBJ whole genome shotgun (WGS) entry which is preliminary data.</text>
</comment>
<evidence type="ECO:0000256" key="3">
    <source>
        <dbReference type="ARBA" id="ARBA00022553"/>
    </source>
</evidence>
<dbReference type="PANTHER" id="PTHR14150">
    <property type="entry name" value="U3 SMALL NUCLEOLAR RNA-ASSOCIATED PROTEIN 14"/>
    <property type="match status" value="1"/>
</dbReference>
<evidence type="ECO:0000313" key="6">
    <source>
        <dbReference type="EMBL" id="CAH6791829.1"/>
    </source>
</evidence>
<evidence type="ECO:0000256" key="4">
    <source>
        <dbReference type="ARBA" id="ARBA00023242"/>
    </source>
</evidence>
<dbReference type="InterPro" id="IPR006709">
    <property type="entry name" value="SSU_processome_Utp14"/>
</dbReference>
<dbReference type="Proteomes" id="UP001152836">
    <property type="component" value="Unassembled WGS sequence"/>
</dbReference>
<evidence type="ECO:0000256" key="5">
    <source>
        <dbReference type="SAM" id="MobiDB-lite"/>
    </source>
</evidence>